<accession>A0A0J9ERE0</accession>
<organism evidence="2">
    <name type="scientific">Ajellomyces dermatitidis (strain ATCC 18188 / CBS 674.68)</name>
    <name type="common">Blastomyces dermatitidis</name>
    <dbReference type="NCBI Taxonomy" id="653446"/>
    <lineage>
        <taxon>Eukaryota</taxon>
        <taxon>Fungi</taxon>
        <taxon>Dikarya</taxon>
        <taxon>Ascomycota</taxon>
        <taxon>Pezizomycotina</taxon>
        <taxon>Eurotiomycetes</taxon>
        <taxon>Eurotiomycetidae</taxon>
        <taxon>Onygenales</taxon>
        <taxon>Ajellomycetaceae</taxon>
        <taxon>Blastomyces</taxon>
    </lineage>
</organism>
<dbReference type="AlphaFoldDB" id="A0A0J9ERE0"/>
<name>A0A0J9ERE0_AJEDA</name>
<proteinExistence type="predicted"/>
<sequence>MTRGGRTIGSVTLKASGRQGAGVGRPDPSRNQWSGKSRKHGEASRRKRKAIFAREGGIWRECGLTFRGGVHGAAEII</sequence>
<feature type="region of interest" description="Disordered" evidence="1">
    <location>
        <begin position="1"/>
        <end position="50"/>
    </location>
</feature>
<evidence type="ECO:0000313" key="2">
    <source>
        <dbReference type="EMBL" id="KMW67735.1"/>
    </source>
</evidence>
<protein>
    <submittedName>
        <fullName evidence="2">Uncharacterized protein</fullName>
    </submittedName>
</protein>
<evidence type="ECO:0000256" key="1">
    <source>
        <dbReference type="SAM" id="MobiDB-lite"/>
    </source>
</evidence>
<gene>
    <name evidence="2" type="ORF">BDDG_12284</name>
</gene>
<dbReference type="EMBL" id="GG749431">
    <property type="protein sequence ID" value="KMW67735.1"/>
    <property type="molecule type" value="Genomic_DNA"/>
</dbReference>
<reference evidence="2" key="1">
    <citation type="submission" date="2010-03" db="EMBL/GenBank/DDBJ databases">
        <title>Annotation of Blastomyces dermatitidis strain ATCC 18188.</title>
        <authorList>
            <consortium name="The Broad Institute Genome Sequencing Platform"/>
            <consortium name="Broad Institute Genome Sequencing Center for Infectious Disease."/>
            <person name="Cuomo C."/>
            <person name="Klein B."/>
            <person name="Sullivan T."/>
            <person name="Heitman J."/>
            <person name="Young S."/>
            <person name="Zeng Q."/>
            <person name="Gargeya S."/>
            <person name="Alvarado L."/>
            <person name="Berlin A.M."/>
            <person name="Chapman S.B."/>
            <person name="Chen Z."/>
            <person name="Freedman E."/>
            <person name="Gellesch M."/>
            <person name="Goldberg J."/>
            <person name="Griggs A."/>
            <person name="Gujja S."/>
            <person name="Heilman E."/>
            <person name="Heiman D."/>
            <person name="Howarth C."/>
            <person name="Mehta T."/>
            <person name="Neiman D."/>
            <person name="Pearson M."/>
            <person name="Roberts A."/>
            <person name="Saif S."/>
            <person name="Shea T."/>
            <person name="Shenoy N."/>
            <person name="Sisk P."/>
            <person name="Stolte C."/>
            <person name="Sykes S."/>
            <person name="White J."/>
            <person name="Yandava C."/>
            <person name="Haas B."/>
            <person name="Nusbaum C."/>
            <person name="Birren B."/>
        </authorList>
    </citation>
    <scope>NUCLEOTIDE SEQUENCE</scope>
    <source>
        <strain evidence="2">ATCC 18188</strain>
    </source>
</reference>
<dbReference type="Proteomes" id="UP000007802">
    <property type="component" value="Unassembled WGS sequence"/>
</dbReference>